<evidence type="ECO:0000256" key="4">
    <source>
        <dbReference type="ARBA" id="ARBA00022679"/>
    </source>
</evidence>
<name>A0A0N4ZHW5_PARTI</name>
<dbReference type="Proteomes" id="UP000038045">
    <property type="component" value="Unplaced"/>
</dbReference>
<protein>
    <recommendedName>
        <fullName evidence="3">mannose-1-phosphate guanylyltransferase</fullName>
        <ecNumber evidence="3">2.7.7.13</ecNumber>
    </recommendedName>
</protein>
<dbReference type="Gene3D" id="3.90.550.10">
    <property type="entry name" value="Spore Coat Polysaccharide Biosynthesis Protein SpsA, Chain A"/>
    <property type="match status" value="1"/>
</dbReference>
<comment type="pathway">
    <text evidence="1">Nucleotide-sugar biosynthesis; GDP-alpha-D-mannose biosynthesis; GDP-alpha-D-mannose from alpha-D-mannose 1-phosphate (GTP route): step 1/1.</text>
</comment>
<keyword evidence="8" id="KW-1185">Reference proteome</keyword>
<evidence type="ECO:0000313" key="8">
    <source>
        <dbReference type="Proteomes" id="UP000038045"/>
    </source>
</evidence>
<accession>A0A0N4ZHW5</accession>
<comment type="similarity">
    <text evidence="2">Belongs to the transferase hexapeptide repeat family.</text>
</comment>
<dbReference type="PANTHER" id="PTHR22572">
    <property type="entry name" value="SUGAR-1-PHOSPHATE GUANYL TRANSFERASE"/>
    <property type="match status" value="1"/>
</dbReference>
<evidence type="ECO:0000313" key="9">
    <source>
        <dbReference type="WBParaSite" id="PTRK_0000751000.1"/>
    </source>
</evidence>
<reference evidence="9" key="1">
    <citation type="submission" date="2017-02" db="UniProtKB">
        <authorList>
            <consortium name="WormBaseParasite"/>
        </authorList>
    </citation>
    <scope>IDENTIFICATION</scope>
</reference>
<sequence>MKAIIMMGGHETKLRPLTLTQPKPLIEFANKPMLFHQIENLVKNGVKTIILSISFNIDLLQEELSKYAKKIGIEIICSEECKLSKTGGCLLQLSKYFTNNEIFYLLNSDIICDFPLNDMLAFHISHNKEGTIGVTRIIEENEYQIINYNKFSGKVISFGFMNKDCCMINSGIYIFNSSIFGRIKSQRDCIEKDIFKEMIKVDNLYAFKISGFWMKVVNPKDYIKGVNKYLEFLEKNNSSLLYGGSNVIGNVLVDSSATVENNCSIGPNVVIGAGVTIQYGSRLKNCTILKNTIIKKNSLVNDCIIGRNCTVGCWSRIDKNCVIGDNVNIKDELYLNGACIFPHKSISTDIPEPNIIM</sequence>
<dbReference type="InterPro" id="IPR056729">
    <property type="entry name" value="GMPPB_C"/>
</dbReference>
<dbReference type="InterPro" id="IPR005835">
    <property type="entry name" value="NTP_transferase_dom"/>
</dbReference>
<dbReference type="GO" id="GO:0004475">
    <property type="term" value="F:mannose-1-phosphate guanylyltransferase (GTP) activity"/>
    <property type="evidence" value="ECO:0007669"/>
    <property type="project" value="UniProtKB-EC"/>
</dbReference>
<evidence type="ECO:0000256" key="5">
    <source>
        <dbReference type="ARBA" id="ARBA00065107"/>
    </source>
</evidence>
<proteinExistence type="inferred from homology"/>
<evidence type="ECO:0000256" key="1">
    <source>
        <dbReference type="ARBA" id="ARBA00004823"/>
    </source>
</evidence>
<dbReference type="WBParaSite" id="PTRK_0000751000.1">
    <property type="protein sequence ID" value="PTRK_0000751000.1"/>
    <property type="gene ID" value="PTRK_0000751000"/>
</dbReference>
<feature type="domain" description="Mannose-1-phosphate guanyltransferase C-terminal" evidence="7">
    <location>
        <begin position="247"/>
        <end position="356"/>
    </location>
</feature>
<feature type="domain" description="Nucleotidyl transferase" evidence="6">
    <location>
        <begin position="2"/>
        <end position="230"/>
    </location>
</feature>
<evidence type="ECO:0000256" key="2">
    <source>
        <dbReference type="ARBA" id="ARBA00007274"/>
    </source>
</evidence>
<dbReference type="Pfam" id="PF25087">
    <property type="entry name" value="GMPPB_C"/>
    <property type="match status" value="1"/>
</dbReference>
<keyword evidence="4" id="KW-0808">Transferase</keyword>
<dbReference type="Pfam" id="PF00483">
    <property type="entry name" value="NTP_transferase"/>
    <property type="match status" value="1"/>
</dbReference>
<dbReference type="Gene3D" id="2.160.10.10">
    <property type="entry name" value="Hexapeptide repeat proteins"/>
    <property type="match status" value="1"/>
</dbReference>
<evidence type="ECO:0000259" key="6">
    <source>
        <dbReference type="Pfam" id="PF00483"/>
    </source>
</evidence>
<dbReference type="STRING" id="131310.A0A0N4ZHW5"/>
<evidence type="ECO:0000259" key="7">
    <source>
        <dbReference type="Pfam" id="PF25087"/>
    </source>
</evidence>
<dbReference type="InterPro" id="IPR029044">
    <property type="entry name" value="Nucleotide-diphossugar_trans"/>
</dbReference>
<organism evidence="8 9">
    <name type="scientific">Parastrongyloides trichosuri</name>
    <name type="common">Possum-specific nematode worm</name>
    <dbReference type="NCBI Taxonomy" id="131310"/>
    <lineage>
        <taxon>Eukaryota</taxon>
        <taxon>Metazoa</taxon>
        <taxon>Ecdysozoa</taxon>
        <taxon>Nematoda</taxon>
        <taxon>Chromadorea</taxon>
        <taxon>Rhabditida</taxon>
        <taxon>Tylenchina</taxon>
        <taxon>Panagrolaimomorpha</taxon>
        <taxon>Strongyloidoidea</taxon>
        <taxon>Strongyloididae</taxon>
        <taxon>Parastrongyloides</taxon>
    </lineage>
</organism>
<comment type="subunit">
    <text evidence="5">Component of the GMPPA-GMPPB mannose-1-phosphate guanylyltransferase complex composed of 4 GMPPA subunits and 8 tag-335/GMPPB subunits; the complex is organized into three layers, a central layer made up of 2 GMPPA dimers sandwiched between two layers each made up of 2 tag-335/GMPPB dimers. Catalytic activity of tag-335/GMPPB is reduced when part of the complex and binding of GDP-alpha-D-Mannose by GMPPA induces allosteric feedback inhibition of tag-335/GMPPB.</text>
</comment>
<dbReference type="InterPro" id="IPR050486">
    <property type="entry name" value="Mannose-1P_guanyltransferase"/>
</dbReference>
<dbReference type="EC" id="2.7.7.13" evidence="3"/>
<dbReference type="FunFam" id="3.90.550.10:FF:000013">
    <property type="entry name" value="mannose-1-phosphate guanyltransferase beta"/>
    <property type="match status" value="1"/>
</dbReference>
<evidence type="ECO:0000256" key="3">
    <source>
        <dbReference type="ARBA" id="ARBA00012387"/>
    </source>
</evidence>
<dbReference type="SUPFAM" id="SSF53448">
    <property type="entry name" value="Nucleotide-diphospho-sugar transferases"/>
    <property type="match status" value="1"/>
</dbReference>
<dbReference type="AlphaFoldDB" id="A0A0N4ZHW5"/>